<keyword evidence="6 7" id="KW-0472">Membrane</keyword>
<dbReference type="PROSITE" id="PS51257">
    <property type="entry name" value="PROKAR_LIPOPROTEIN"/>
    <property type="match status" value="1"/>
</dbReference>
<proteinExistence type="inferred from homology"/>
<evidence type="ECO:0000313" key="10">
    <source>
        <dbReference type="EMBL" id="WZN59396.1"/>
    </source>
</evidence>
<name>A0AAX4P009_9CHLO</name>
<keyword evidence="3 7" id="KW-0812">Transmembrane</keyword>
<dbReference type="PANTHER" id="PTHR22811">
    <property type="entry name" value="TRANSMEMBRANE EMP24 DOMAIN-CONTAINING PROTEIN"/>
    <property type="match status" value="1"/>
</dbReference>
<sequence length="292" mass="32814">MRALGAGARALALLVLVAAGGCSGLQFRMFAGSSPIAEECVGEVVSWQQWDVVMGTVERNFKHHTNRNVTEAEIQQRLRDFKRPLKFELGFVTMSPNPKDETPKPVKYQIRGPEGEVVYGGPPQPVTQDELSKEDFVGGKGPYYVCFQYERSQGTVDIDIGYFHINLPEAIGTQFEKSSWKMADEDLRDMQPTITAEELEYFAKEEHILSLKQDTRKLGGAVYHAHNEQQHIKQIQIWQTRLLGHVAYKLSVYGVLRAFVFIACAAAQSYLIRRLFSNKKVVVGLGGGFEDL</sequence>
<accession>A0AAX4P009</accession>
<evidence type="ECO:0000256" key="5">
    <source>
        <dbReference type="ARBA" id="ARBA00022989"/>
    </source>
</evidence>
<evidence type="ECO:0000256" key="7">
    <source>
        <dbReference type="SAM" id="Phobius"/>
    </source>
</evidence>
<dbReference type="Pfam" id="PF01105">
    <property type="entry name" value="EMP24_GP25L"/>
    <property type="match status" value="1"/>
</dbReference>
<keyword evidence="5 7" id="KW-1133">Transmembrane helix</keyword>
<feature type="chain" id="PRO_5043579041" evidence="8">
    <location>
        <begin position="25"/>
        <end position="292"/>
    </location>
</feature>
<evidence type="ECO:0000256" key="2">
    <source>
        <dbReference type="ARBA" id="ARBA00007104"/>
    </source>
</evidence>
<feature type="domain" description="GOLD" evidence="9">
    <location>
        <begin position="139"/>
        <end position="276"/>
    </location>
</feature>
<evidence type="ECO:0000256" key="4">
    <source>
        <dbReference type="ARBA" id="ARBA00022729"/>
    </source>
</evidence>
<evidence type="ECO:0000256" key="1">
    <source>
        <dbReference type="ARBA" id="ARBA00004479"/>
    </source>
</evidence>
<evidence type="ECO:0000256" key="8">
    <source>
        <dbReference type="SAM" id="SignalP"/>
    </source>
</evidence>
<evidence type="ECO:0000256" key="6">
    <source>
        <dbReference type="ARBA" id="ARBA00023136"/>
    </source>
</evidence>
<keyword evidence="11" id="KW-1185">Reference proteome</keyword>
<reference evidence="10 11" key="1">
    <citation type="submission" date="2024-03" db="EMBL/GenBank/DDBJ databases">
        <title>Complete genome sequence of the green alga Chloropicon roscoffensis RCC1871.</title>
        <authorList>
            <person name="Lemieux C."/>
            <person name="Pombert J.-F."/>
            <person name="Otis C."/>
            <person name="Turmel M."/>
        </authorList>
    </citation>
    <scope>NUCLEOTIDE SEQUENCE [LARGE SCALE GENOMIC DNA]</scope>
    <source>
        <strain evidence="10 11">RCC1871</strain>
    </source>
</reference>
<evidence type="ECO:0000259" key="9">
    <source>
        <dbReference type="Pfam" id="PF01105"/>
    </source>
</evidence>
<dbReference type="EMBL" id="CP151501">
    <property type="protein sequence ID" value="WZN59396.1"/>
    <property type="molecule type" value="Genomic_DNA"/>
</dbReference>
<evidence type="ECO:0000313" key="11">
    <source>
        <dbReference type="Proteomes" id="UP001472866"/>
    </source>
</evidence>
<comment type="similarity">
    <text evidence="2">Belongs to the EMP24/GP25L family.</text>
</comment>
<evidence type="ECO:0000256" key="3">
    <source>
        <dbReference type="ARBA" id="ARBA00022692"/>
    </source>
</evidence>
<dbReference type="InterPro" id="IPR009038">
    <property type="entry name" value="GOLD_dom"/>
</dbReference>
<dbReference type="GO" id="GO:0016020">
    <property type="term" value="C:membrane"/>
    <property type="evidence" value="ECO:0007669"/>
    <property type="project" value="UniProtKB-SubCell"/>
</dbReference>
<dbReference type="InterPro" id="IPR015720">
    <property type="entry name" value="Emp24-like"/>
</dbReference>
<keyword evidence="4 8" id="KW-0732">Signal</keyword>
<feature type="transmembrane region" description="Helical" evidence="7">
    <location>
        <begin position="250"/>
        <end position="272"/>
    </location>
</feature>
<comment type="subcellular location">
    <subcellularLocation>
        <location evidence="1">Membrane</location>
        <topology evidence="1">Single-pass type I membrane protein</topology>
    </subcellularLocation>
</comment>
<dbReference type="Proteomes" id="UP001472866">
    <property type="component" value="Chromosome 01"/>
</dbReference>
<organism evidence="10 11">
    <name type="scientific">Chloropicon roscoffensis</name>
    <dbReference type="NCBI Taxonomy" id="1461544"/>
    <lineage>
        <taxon>Eukaryota</taxon>
        <taxon>Viridiplantae</taxon>
        <taxon>Chlorophyta</taxon>
        <taxon>Chloropicophyceae</taxon>
        <taxon>Chloropicales</taxon>
        <taxon>Chloropicaceae</taxon>
        <taxon>Chloropicon</taxon>
    </lineage>
</organism>
<protein>
    <submittedName>
        <fullName evidence="10">GOLD domain-containing protein</fullName>
    </submittedName>
</protein>
<dbReference type="AlphaFoldDB" id="A0AAX4P009"/>
<feature type="signal peptide" evidence="8">
    <location>
        <begin position="1"/>
        <end position="24"/>
    </location>
</feature>
<gene>
    <name evidence="10" type="ORF">HKI87_01g09220</name>
</gene>